<keyword evidence="8 9" id="KW-0472">Membrane</keyword>
<keyword evidence="3 9" id="KW-0813">Transport</keyword>
<feature type="transmembrane region" description="Helical" evidence="9">
    <location>
        <begin position="767"/>
        <end position="787"/>
    </location>
</feature>
<dbReference type="PANTHER" id="PTHR11629:SF63">
    <property type="entry name" value="V-TYPE PROTON ATPASE SUBUNIT A"/>
    <property type="match status" value="1"/>
</dbReference>
<accession>A0A2T0FNE4</accession>
<sequence length="831" mass="93676">MSVGEEHIFRSAPMALIQIYVASEVCREIVGELAQLETVQFRDLNDTQTSFQRTFITEIRRLEAAKRGLNTLMKQLEVAAVPAAPLPDAILEQPLLPPSEVDDLLAEIEAVAAKITELANSRTTMEHRRDYLLEKRQVLRACEQFYSGTSVADLDPASFDKDNVPLLEAGLYRGNEDPLVEDTEAFNFNVRTSLLAGTIPRTKYLAFERIAWRVSRGNLYMTHFPIEQPVSGVYMDSFVCYTHGDATLAKIRRLAESMDTHLFDVDGDSELRKIELDTTNAQLTEIFKVLDSATAHLGVELELVANQLTTWQAMLAKESLVYQTLNMFSYDAHRRSLIAEGWVPRDKIGLIQATLARVAEREGVRTPSVVHEIQTTRSPPTYHRTNKFTAAFQAIVDVYGIASYQEVNAALPAIVTFPFMFAIMFGDVGHAIILSLAALSLVLRENTIAKMRRDEIFDMAFSGRYVLLLMGLFSLFTGVVYNDVFSKSMTIFSSGWKWPEHAAGETVSASFTGHTYPFGIDWAWHGAENNLLFTNSYKMKMSILMGFLHMTYSLVFQLVNALHFDSWVDVVGNFIPSVLFMQSIFGYLAATILYKWSVDWIGQNKPAPGLLDMLINMFLSPGTIEQQLYPGQKFVQGLLVLVALVCVPWLLLFKPLYLRRLNTSAQRQGYSSMQEQQHENQLFALEEDADEEMIIQDAHSEDAHEKFEFSEVMIHQVIHTIEFCLNCVSHTASYLRLWALSLAHNQLSSVLWDMTIQNAFGPTGAKGVVTVVCLFAMWFVGTVVVLVCMEGTSAMLHSLRLHWVEAMSKHFEGEGVAFQPLEFKSLQSQIE</sequence>
<keyword evidence="4 9" id="KW-0812">Transmembrane</keyword>
<dbReference type="InterPro" id="IPR026028">
    <property type="entry name" value="V-type_ATPase_116kDa_su_euka"/>
</dbReference>
<comment type="similarity">
    <text evidence="2 9">Belongs to the V-ATPase 116 kDa subunit family.</text>
</comment>
<keyword evidence="12" id="KW-1185">Reference proteome</keyword>
<evidence type="ECO:0000256" key="5">
    <source>
        <dbReference type="ARBA" id="ARBA00022781"/>
    </source>
</evidence>
<feature type="transmembrane region" description="Helical" evidence="9">
    <location>
        <begin position="464"/>
        <end position="481"/>
    </location>
</feature>
<keyword evidence="7 9" id="KW-0406">Ion transport</keyword>
<keyword evidence="10" id="KW-0175">Coiled coil</keyword>
<evidence type="ECO:0000256" key="2">
    <source>
        <dbReference type="ARBA" id="ARBA00009904"/>
    </source>
</evidence>
<feature type="coiled-coil region" evidence="10">
    <location>
        <begin position="59"/>
        <end position="121"/>
    </location>
</feature>
<dbReference type="GO" id="GO:0000220">
    <property type="term" value="C:vacuolar proton-transporting V-type ATPase, V0 domain"/>
    <property type="evidence" value="ECO:0007669"/>
    <property type="project" value="InterPro"/>
</dbReference>
<proteinExistence type="inferred from homology"/>
<dbReference type="GO" id="GO:0007035">
    <property type="term" value="P:vacuolar acidification"/>
    <property type="evidence" value="ECO:0007669"/>
    <property type="project" value="TreeGrafter"/>
</dbReference>
<feature type="transmembrane region" description="Helical" evidence="9">
    <location>
        <begin position="541"/>
        <end position="562"/>
    </location>
</feature>
<dbReference type="STRING" id="45607.A0A2T0FNE4"/>
<evidence type="ECO:0000256" key="1">
    <source>
        <dbReference type="ARBA" id="ARBA00004141"/>
    </source>
</evidence>
<evidence type="ECO:0000256" key="9">
    <source>
        <dbReference type="RuleBase" id="RU361189"/>
    </source>
</evidence>
<dbReference type="Proteomes" id="UP000238350">
    <property type="component" value="Unassembled WGS sequence"/>
</dbReference>
<organism evidence="11 12">
    <name type="scientific">Wickerhamiella sorbophila</name>
    <dbReference type="NCBI Taxonomy" id="45607"/>
    <lineage>
        <taxon>Eukaryota</taxon>
        <taxon>Fungi</taxon>
        <taxon>Dikarya</taxon>
        <taxon>Ascomycota</taxon>
        <taxon>Saccharomycotina</taxon>
        <taxon>Dipodascomycetes</taxon>
        <taxon>Dipodascales</taxon>
        <taxon>Trichomonascaceae</taxon>
        <taxon>Wickerhamiella</taxon>
    </lineage>
</organism>
<keyword evidence="6 9" id="KW-1133">Transmembrane helix</keyword>
<comment type="function">
    <text evidence="9">Essential component of the vacuolar proton pump (V-ATPase), a multimeric enzyme that catalyzes the translocation of protons across the membranes. Required for assembly and activity of the V-ATPase.</text>
</comment>
<evidence type="ECO:0000256" key="10">
    <source>
        <dbReference type="SAM" id="Coils"/>
    </source>
</evidence>
<dbReference type="OrthoDB" id="10264220at2759"/>
<evidence type="ECO:0000313" key="12">
    <source>
        <dbReference type="Proteomes" id="UP000238350"/>
    </source>
</evidence>
<keyword evidence="5 9" id="KW-0375">Hydrogen ion transport</keyword>
<gene>
    <name evidence="11" type="ORF">B9G98_04131</name>
</gene>
<dbReference type="GeneID" id="36517879"/>
<dbReference type="AlphaFoldDB" id="A0A2T0FNE4"/>
<evidence type="ECO:0000313" key="11">
    <source>
        <dbReference type="EMBL" id="PRT56511.1"/>
    </source>
</evidence>
<evidence type="ECO:0000256" key="4">
    <source>
        <dbReference type="ARBA" id="ARBA00022692"/>
    </source>
</evidence>
<reference evidence="11 12" key="1">
    <citation type="submission" date="2017-04" db="EMBL/GenBank/DDBJ databases">
        <title>Genome sequencing of [Candida] sorbophila.</title>
        <authorList>
            <person name="Ahn J.O."/>
        </authorList>
    </citation>
    <scope>NUCLEOTIDE SEQUENCE [LARGE SCALE GENOMIC DNA]</scope>
    <source>
        <strain evidence="11 12">DS02</strain>
    </source>
</reference>
<evidence type="ECO:0000256" key="3">
    <source>
        <dbReference type="ARBA" id="ARBA00022448"/>
    </source>
</evidence>
<dbReference type="RefSeq" id="XP_024666456.1">
    <property type="nucleotide sequence ID" value="XM_024810688.1"/>
</dbReference>
<feature type="transmembrane region" description="Helical" evidence="9">
    <location>
        <begin position="574"/>
        <end position="594"/>
    </location>
</feature>
<dbReference type="EMBL" id="NDIQ01000022">
    <property type="protein sequence ID" value="PRT56511.1"/>
    <property type="molecule type" value="Genomic_DNA"/>
</dbReference>
<dbReference type="GO" id="GO:0000329">
    <property type="term" value="C:fungal-type vacuole membrane"/>
    <property type="evidence" value="ECO:0007669"/>
    <property type="project" value="TreeGrafter"/>
</dbReference>
<feature type="transmembrane region" description="Helical" evidence="9">
    <location>
        <begin position="419"/>
        <end position="443"/>
    </location>
</feature>
<dbReference type="InterPro" id="IPR002490">
    <property type="entry name" value="V-ATPase_116kDa_su"/>
</dbReference>
<dbReference type="PIRSF" id="PIRSF001293">
    <property type="entry name" value="ATP6V0A1"/>
    <property type="match status" value="1"/>
</dbReference>
<name>A0A2T0FNE4_9ASCO</name>
<evidence type="ECO:0000256" key="8">
    <source>
        <dbReference type="ARBA" id="ARBA00023136"/>
    </source>
</evidence>
<dbReference type="Pfam" id="PF01496">
    <property type="entry name" value="V_ATPase_I"/>
    <property type="match status" value="1"/>
</dbReference>
<protein>
    <recommendedName>
        <fullName evidence="9">V-type proton ATPase subunit a</fullName>
    </recommendedName>
</protein>
<dbReference type="GO" id="GO:0046961">
    <property type="term" value="F:proton-transporting ATPase activity, rotational mechanism"/>
    <property type="evidence" value="ECO:0007669"/>
    <property type="project" value="InterPro"/>
</dbReference>
<feature type="transmembrane region" description="Helical" evidence="9">
    <location>
        <begin position="634"/>
        <end position="653"/>
    </location>
</feature>
<dbReference type="GO" id="GO:0051117">
    <property type="term" value="F:ATPase binding"/>
    <property type="evidence" value="ECO:0007669"/>
    <property type="project" value="TreeGrafter"/>
</dbReference>
<evidence type="ECO:0000256" key="7">
    <source>
        <dbReference type="ARBA" id="ARBA00023065"/>
    </source>
</evidence>
<evidence type="ECO:0000256" key="6">
    <source>
        <dbReference type="ARBA" id="ARBA00022989"/>
    </source>
</evidence>
<comment type="subcellular location">
    <subcellularLocation>
        <location evidence="1">Membrane</location>
        <topology evidence="1">Multi-pass membrane protein</topology>
    </subcellularLocation>
</comment>
<dbReference type="PANTHER" id="PTHR11629">
    <property type="entry name" value="VACUOLAR PROTON ATPASES"/>
    <property type="match status" value="1"/>
</dbReference>
<comment type="caution">
    <text evidence="11">The sequence shown here is derived from an EMBL/GenBank/DDBJ whole genome shotgun (WGS) entry which is preliminary data.</text>
</comment>